<keyword evidence="3 5" id="KW-0808">Transferase</keyword>
<feature type="transmembrane region" description="Helical" evidence="4">
    <location>
        <begin position="391"/>
        <end position="414"/>
    </location>
</feature>
<gene>
    <name evidence="5" type="ORF">DDZ16_18390</name>
</gene>
<organism evidence="5 6">
    <name type="scientific">Marinilabilia rubra</name>
    <dbReference type="NCBI Taxonomy" id="2162893"/>
    <lineage>
        <taxon>Bacteria</taxon>
        <taxon>Pseudomonadati</taxon>
        <taxon>Bacteroidota</taxon>
        <taxon>Bacteroidia</taxon>
        <taxon>Marinilabiliales</taxon>
        <taxon>Marinilabiliaceae</taxon>
        <taxon>Marinilabilia</taxon>
    </lineage>
</organism>
<dbReference type="InterPro" id="IPR029044">
    <property type="entry name" value="Nucleotide-diphossugar_trans"/>
</dbReference>
<dbReference type="EMBL" id="QEWP01000022">
    <property type="protein sequence ID" value="PWD97925.1"/>
    <property type="molecule type" value="Genomic_DNA"/>
</dbReference>
<reference evidence="5 6" key="1">
    <citation type="submission" date="2018-05" db="EMBL/GenBank/DDBJ databases">
        <title>Marinilabilia rubrum sp. nov., isolated from saltern sediment.</title>
        <authorList>
            <person name="Zhang R."/>
        </authorList>
    </citation>
    <scope>NUCLEOTIDE SEQUENCE [LARGE SCALE GENOMIC DNA]</scope>
    <source>
        <strain evidence="5 6">WTE16</strain>
    </source>
</reference>
<evidence type="ECO:0000313" key="6">
    <source>
        <dbReference type="Proteomes" id="UP000244956"/>
    </source>
</evidence>
<accession>A0A2U2B4D1</accession>
<dbReference type="PANTHER" id="PTHR43630">
    <property type="entry name" value="POLY-BETA-1,6-N-ACETYL-D-GLUCOSAMINE SYNTHASE"/>
    <property type="match status" value="1"/>
</dbReference>
<proteinExistence type="inferred from homology"/>
<keyword evidence="4" id="KW-1133">Transmembrane helix</keyword>
<dbReference type="Proteomes" id="UP000244956">
    <property type="component" value="Unassembled WGS sequence"/>
</dbReference>
<evidence type="ECO:0000256" key="1">
    <source>
        <dbReference type="ARBA" id="ARBA00006739"/>
    </source>
</evidence>
<keyword evidence="4" id="KW-0472">Membrane</keyword>
<evidence type="ECO:0000256" key="2">
    <source>
        <dbReference type="ARBA" id="ARBA00022676"/>
    </source>
</evidence>
<dbReference type="AlphaFoldDB" id="A0A2U2B4D1"/>
<comment type="caution">
    <text evidence="5">The sequence shown here is derived from an EMBL/GenBank/DDBJ whole genome shotgun (WGS) entry which is preliminary data.</text>
</comment>
<feature type="transmembrane region" description="Helical" evidence="4">
    <location>
        <begin position="357"/>
        <end position="385"/>
    </location>
</feature>
<keyword evidence="4" id="KW-0812">Transmembrane</keyword>
<dbReference type="CDD" id="cd06423">
    <property type="entry name" value="CESA_like"/>
    <property type="match status" value="1"/>
</dbReference>
<dbReference type="OrthoDB" id="9766299at2"/>
<protein>
    <submittedName>
        <fullName evidence="5">Glycosyl transferase family 2</fullName>
    </submittedName>
</protein>
<evidence type="ECO:0000313" key="5">
    <source>
        <dbReference type="EMBL" id="PWD97925.1"/>
    </source>
</evidence>
<sequence>MVVLTLFFEVFNNVFLYYAMFLFVSYLLIAVLSTSELKAYIDRNKYFRYKTIRSYKIVPSVSIIAPSYNEEESIVENIRSLLSLHYPKVEVIIVNDGSKDNSLQKVIDSYELENVDYAFNETIETAKVRGVYKSLNKAYSNLIFVDKENGGKADALNAGINISRSDLFLAIDVDCIIEPDAILRMVKPFLEEEGNKRVIASGGVIRVANSCDVKDGRIVKVRYPKNIWAKFQVLEYFRAFTLGRMAWSRINGLLIISGAFGMFDKKLAIEAGGYDTSTVGEDLELVVRMRKYMHRVKKEKYKIAFIPDPLCWTEVPSTVKVLARQRNRWTRGSIDTVLKHRDMYLNPRYGRIGMVSFPYWVLFEWFAPILETLGIIYFIVALILGMVDYQIFFLLLLFVFSFSLAFSSLAVFYETYFFNRYKGATFLLKIVLIAMAEMIIFHPMNVFFSLKGNFDYFFRKNKKGWGVMTRTGFGDKPAGESSVQPNE</sequence>
<dbReference type="Pfam" id="PF13641">
    <property type="entry name" value="Glyco_tranf_2_3"/>
    <property type="match status" value="1"/>
</dbReference>
<dbReference type="SUPFAM" id="SSF53448">
    <property type="entry name" value="Nucleotide-diphospho-sugar transferases"/>
    <property type="match status" value="1"/>
</dbReference>
<keyword evidence="6" id="KW-1185">Reference proteome</keyword>
<dbReference type="Gene3D" id="3.90.550.10">
    <property type="entry name" value="Spore Coat Polysaccharide Biosynthesis Protein SpsA, Chain A"/>
    <property type="match status" value="1"/>
</dbReference>
<feature type="transmembrane region" description="Helical" evidence="4">
    <location>
        <begin position="426"/>
        <end position="448"/>
    </location>
</feature>
<comment type="similarity">
    <text evidence="1">Belongs to the glycosyltransferase 2 family.</text>
</comment>
<evidence type="ECO:0000256" key="3">
    <source>
        <dbReference type="ARBA" id="ARBA00022679"/>
    </source>
</evidence>
<keyword evidence="2" id="KW-0328">Glycosyltransferase</keyword>
<feature type="transmembrane region" description="Helical" evidence="4">
    <location>
        <begin position="15"/>
        <end position="35"/>
    </location>
</feature>
<dbReference type="PANTHER" id="PTHR43630:SF1">
    <property type="entry name" value="POLY-BETA-1,6-N-ACETYL-D-GLUCOSAMINE SYNTHASE"/>
    <property type="match status" value="1"/>
</dbReference>
<evidence type="ECO:0000256" key="4">
    <source>
        <dbReference type="SAM" id="Phobius"/>
    </source>
</evidence>
<name>A0A2U2B4D1_9BACT</name>
<dbReference type="RefSeq" id="WP_109265943.1">
    <property type="nucleotide sequence ID" value="NZ_QEWP01000022.1"/>
</dbReference>
<dbReference type="GO" id="GO:0016757">
    <property type="term" value="F:glycosyltransferase activity"/>
    <property type="evidence" value="ECO:0007669"/>
    <property type="project" value="UniProtKB-KW"/>
</dbReference>